<sequence length="1753" mass="196838">MPAAGLNQLNLVSSIFDQPLADMGKPTKQSRTKGGLKPASSSRAAELSGNGSNNPLSFQDLGGFAQFASPSVPSIALPARSSSPSVDSDPMASSAHLNAELVVILKKVSKRDATTKLKALEELETYLKENTSDISAIVSTWIRMYGKLTIEVDRRVRLAANNVHMLIATNAKKKLAPHLKEFIGAWILTLFDQSPDVAKCAKSSFEATFAEDKRQGVLEFCQKDIVNYVAEIVLYKTPDTLSDPRHVSKEDMASKFARVIAGCFCTLCHLMDKLPLDKREECLEDYENLFDSETLWKFASHESPIIRKALYRFVKTTILKWKDILSPRLSVISPALFTSFLKEKEPATFSELWDAILLLTKDYPESWILAGTKKPILPKFYNFLRNGLNGAVHIGYPSILILIANFPDEIRSTKNFYKDFFENFWTGLSSGCIDKSNSVVFVNAYVECIIYVLASLSNSPESQQYNDVIVHLTENAFTDAIKAYLTKGQSINLGDQVAPVLANQLITMANIQNLQKYTAGFWSNLEHWLIQTVVDGTSPGVRSMDIEAFCRNTGILFVEFHVKLKNLEQEKRQSFGTKVLDWAKRLVQAALGSSLVFKDKAGAFLHLANKLNVEYWEQFKDDEFERKIIDQSKLIVSLFSESQESTLSPLCCFFINAIARLGNVASAQELWSSVLDKLVSMEAGQRQVKILMFFLQQIADTPSTISYHTETLDTIFTQYAIDELQKDAPSMDRSEVEHLITLGLTVQQSKQILSQEALDRIITYYQDNLAKLNQCSSTATGSISSTALLCALSVLNIFHDLKTEAMRELLKLPAAKNIPTEVFEAMFTKPTAAVEGTEEDIERISKVASTVWETIIAGYAAHRTTLSTPILERIKKNITDVNHGASPSELVKHMQTLTSTLYVANSENEQAAITDIVGDLTHWKTLRAPFNQYTTSFLTVGIIDNYAGLVNSPLVDNDEITPVRYDMYGLSSYARMIVFIAEYILQTGVAEFFNDGDSNRDWILYQLMLAGVECQWGLAVPGSCRVWDNSVVASSMGIQAFIQHTESILNHRLDSLVAASDAGSDWSVKLYDHVVKKTASNDPLVLFIGDIMRSDYISAEGALDEEITPGHAAAARILETLMKRLTLSLGSSNGIQSWLDTLKAESTHFHLPTKVALYASLKHAFAENMQYKNLQSDLTSKLSGVSSIEQFNEDETKAWTLIVLLNASSLKFGAFAIPSQRLMHLLLTVRKWFDNDSVLSEFSPHHRTRVTMQLAQLFTNLAESTQDVSGGQWQFFLERSYEWIAYSDPNVDEELPIIYQALILLKTMQRLSQEGIEDLEIAFSEQRQSINKTLLDLFAREKDVPLPITKPRLQFQTLVADLLEQIPDVVLHEASCISELFSLLFSSNEAVQKRAFELLKKFTTSLVQDLSVSLEFSSTNDEDDSAKAPIAPDLLHSILEPPNIARWHSAPFDDQPLHQVSGYLLSWLVMFEHFINITFRLKQEYTSQLKEKDAVAALLPFLSTLLGVGVGQDIHPFDLMPWDIEYYDMDGFDSSMEMSYQLLAAHLYYRALKYIPSLVRQWWVDCKNRQLTIGVESYVEKNYSGALINSEVNLINQPETKSMLEDNDDNEFTVKALKAANEVSATYRVDEQNMQIVIRLPSNYPLRQIDVESVQKVGVSDKQWRGWMFSVAAVIGSQNGNIVDALTVFKRNLNLHFSGVEDCTICYSIISAQDRSIPTKQCRTCKNKFHASCLYKWFRSSNSASCPLCRTVF</sequence>
<keyword evidence="9 16" id="KW-0479">Metal-binding</keyword>
<evidence type="ECO:0000256" key="15">
    <source>
        <dbReference type="PROSITE-ProRule" id="PRU00175"/>
    </source>
</evidence>
<dbReference type="EC" id="2.3.2.27" evidence="5 16"/>
<dbReference type="InterPro" id="IPR039804">
    <property type="entry name" value="RING-CH-C4HC3_LTN1"/>
</dbReference>
<gene>
    <name evidence="20" type="ORF">LCOR_10067.1</name>
</gene>
<keyword evidence="13 16" id="KW-0862">Zinc</keyword>
<feature type="region of interest" description="Disordered" evidence="17">
    <location>
        <begin position="20"/>
        <end position="52"/>
    </location>
</feature>
<evidence type="ECO:0000256" key="6">
    <source>
        <dbReference type="ARBA" id="ARBA00017157"/>
    </source>
</evidence>
<dbReference type="Pfam" id="PF13639">
    <property type="entry name" value="zf-RING_2"/>
    <property type="match status" value="1"/>
</dbReference>
<keyword evidence="12 16" id="KW-0833">Ubl conjugation pathway</keyword>
<dbReference type="InterPro" id="IPR054478">
    <property type="entry name" value="LTN1_UBC"/>
</dbReference>
<keyword evidence="7" id="KW-0963">Cytoplasm</keyword>
<evidence type="ECO:0000256" key="13">
    <source>
        <dbReference type="ARBA" id="ARBA00022833"/>
    </source>
</evidence>
<dbReference type="CDD" id="cd16491">
    <property type="entry name" value="RING-CH-C4HC3_LTN1"/>
    <property type="match status" value="1"/>
</dbReference>
<dbReference type="InterPro" id="IPR011989">
    <property type="entry name" value="ARM-like"/>
</dbReference>
<evidence type="ECO:0000256" key="12">
    <source>
        <dbReference type="ARBA" id="ARBA00022786"/>
    </source>
</evidence>
<evidence type="ECO:0000256" key="7">
    <source>
        <dbReference type="ARBA" id="ARBA00022490"/>
    </source>
</evidence>
<dbReference type="PANTHER" id="PTHR12389:SF0">
    <property type="entry name" value="E3 UBIQUITIN-PROTEIN LIGASE LISTERIN"/>
    <property type="match status" value="1"/>
</dbReference>
<dbReference type="Proteomes" id="UP000027586">
    <property type="component" value="Unassembled WGS sequence"/>
</dbReference>
<dbReference type="GO" id="GO:0043023">
    <property type="term" value="F:ribosomal large subunit binding"/>
    <property type="evidence" value="ECO:0007669"/>
    <property type="project" value="TreeGrafter"/>
</dbReference>
<evidence type="ECO:0000256" key="9">
    <source>
        <dbReference type="ARBA" id="ARBA00022723"/>
    </source>
</evidence>
<dbReference type="GO" id="GO:1990116">
    <property type="term" value="P:ribosome-associated ubiquitin-dependent protein catabolic process"/>
    <property type="evidence" value="ECO:0007669"/>
    <property type="project" value="UniProtKB-UniRule"/>
</dbReference>
<evidence type="ECO:0000313" key="21">
    <source>
        <dbReference type="Proteomes" id="UP000027586"/>
    </source>
</evidence>
<dbReference type="InterPro" id="IPR013083">
    <property type="entry name" value="Znf_RING/FYVE/PHD"/>
</dbReference>
<dbReference type="InterPro" id="IPR054476">
    <property type="entry name" value="Ltn1_N"/>
</dbReference>
<dbReference type="Pfam" id="PF22958">
    <property type="entry name" value="Ltn1_1st"/>
    <property type="match status" value="1"/>
</dbReference>
<comment type="caution">
    <text evidence="20">The sequence shown here is derived from an EMBL/GenBank/DDBJ whole genome shotgun (WGS) entry which is preliminary data.</text>
</comment>
<dbReference type="EMBL" id="CBTN010000066">
    <property type="protein sequence ID" value="CDH59241.1"/>
    <property type="molecule type" value="Genomic_DNA"/>
</dbReference>
<dbReference type="SUPFAM" id="SSF57850">
    <property type="entry name" value="RING/U-box"/>
    <property type="match status" value="1"/>
</dbReference>
<comment type="similarity">
    <text evidence="4 16">Belongs to the LTN1 family.</text>
</comment>
<proteinExistence type="inferred from homology"/>
<comment type="function">
    <text evidence="14">E3 ubiquitin-protein ligase component of the ribosome quality control complex (RQC), a ribosome-associated complex that mediates ubiquitination and extraction of incompletely synthesized nascent chains for proteasomal degradation. Mediates ubiquitination of proteins derived from mRNAs lacking stop codons (non-stop proteins) and other translation arrest products induced by poly-lysine sequences and tandem rare codons. Ubiquitination leads to CDC48 recruitment for extraction and degradation of the incomplete translation product. May indirectly play a role in chromatin function and transcription.</text>
</comment>
<comment type="subunit">
    <text evidence="16">Component of the ribosome quality control complex (RQC).</text>
</comment>
<dbReference type="GO" id="GO:0008270">
    <property type="term" value="F:zinc ion binding"/>
    <property type="evidence" value="ECO:0007669"/>
    <property type="project" value="UniProtKB-KW"/>
</dbReference>
<feature type="domain" description="RING-type" evidence="18">
    <location>
        <begin position="1703"/>
        <end position="1750"/>
    </location>
</feature>
<evidence type="ECO:0000256" key="5">
    <source>
        <dbReference type="ARBA" id="ARBA00012483"/>
    </source>
</evidence>
<evidence type="ECO:0000256" key="4">
    <source>
        <dbReference type="ARBA" id="ARBA00007997"/>
    </source>
</evidence>
<dbReference type="GO" id="GO:0016567">
    <property type="term" value="P:protein ubiquitination"/>
    <property type="evidence" value="ECO:0007669"/>
    <property type="project" value="UniProtKB-UniPathway"/>
</dbReference>
<dbReference type="Pfam" id="PF23009">
    <property type="entry name" value="UBC_like"/>
    <property type="match status" value="1"/>
</dbReference>
<comment type="subcellular location">
    <subcellularLocation>
        <location evidence="2">Cytoplasm</location>
        <location evidence="2">Cytosol</location>
    </subcellularLocation>
</comment>
<reference evidence="20" key="1">
    <citation type="submission" date="2013-08" db="EMBL/GenBank/DDBJ databases">
        <title>Gene expansion shapes genome architecture in the human pathogen Lichtheimia corymbifera: an evolutionary genomics analysis in the ancient terrestrial Mucorales (Mucoromycotina).</title>
        <authorList>
            <person name="Schwartze V.U."/>
            <person name="Winter S."/>
            <person name="Shelest E."/>
            <person name="Marcet-Houben M."/>
            <person name="Horn F."/>
            <person name="Wehner S."/>
            <person name="Hoffmann K."/>
            <person name="Riege K."/>
            <person name="Sammeth M."/>
            <person name="Nowrousian M."/>
            <person name="Valiante V."/>
            <person name="Linde J."/>
            <person name="Jacobsen I.D."/>
            <person name="Marz M."/>
            <person name="Brakhage A.A."/>
            <person name="Gabaldon T."/>
            <person name="Bocker S."/>
            <person name="Voigt K."/>
        </authorList>
    </citation>
    <scope>NUCLEOTIDE SEQUENCE [LARGE SCALE GENOMIC DNA]</scope>
    <source>
        <strain evidence="20">FSU 9682</strain>
    </source>
</reference>
<dbReference type="UniPathway" id="UPA00143"/>
<keyword evidence="8 16" id="KW-0808">Transferase</keyword>
<dbReference type="Pfam" id="PF22999">
    <property type="entry name" value="LTN1_E3_ligase_6th"/>
    <property type="match status" value="1"/>
</dbReference>
<dbReference type="SUPFAM" id="SSF48371">
    <property type="entry name" value="ARM repeat"/>
    <property type="match status" value="1"/>
</dbReference>
<evidence type="ECO:0000256" key="8">
    <source>
        <dbReference type="ARBA" id="ARBA00022679"/>
    </source>
</evidence>
<name>A0A068SDA9_9FUNG</name>
<evidence type="ECO:0000256" key="10">
    <source>
        <dbReference type="ARBA" id="ARBA00022737"/>
    </source>
</evidence>
<dbReference type="OrthoDB" id="6108at2759"/>
<dbReference type="STRING" id="1263082.A0A068SDA9"/>
<evidence type="ECO:0000259" key="19">
    <source>
        <dbReference type="PROSITE" id="PS51292"/>
    </source>
</evidence>
<comment type="pathway">
    <text evidence="3 16">Protein modification; protein ubiquitination.</text>
</comment>
<dbReference type="Gene3D" id="3.30.40.10">
    <property type="entry name" value="Zinc/RING finger domain, C3HC4 (zinc finger)"/>
    <property type="match status" value="1"/>
</dbReference>
<dbReference type="GO" id="GO:0005829">
    <property type="term" value="C:cytosol"/>
    <property type="evidence" value="ECO:0007669"/>
    <property type="project" value="UniProtKB-SubCell"/>
</dbReference>
<dbReference type="Gene3D" id="1.25.10.10">
    <property type="entry name" value="Leucine-rich Repeat Variant"/>
    <property type="match status" value="1"/>
</dbReference>
<evidence type="ECO:0000256" key="11">
    <source>
        <dbReference type="ARBA" id="ARBA00022771"/>
    </source>
</evidence>
<feature type="domain" description="RING-CH-type" evidence="19">
    <location>
        <begin position="1695"/>
        <end position="1753"/>
    </location>
</feature>
<dbReference type="InterPro" id="IPR054477">
    <property type="entry name" value="LTN1_E3_ligase_6th"/>
</dbReference>
<dbReference type="PROSITE" id="PS50089">
    <property type="entry name" value="ZF_RING_2"/>
    <property type="match status" value="1"/>
</dbReference>
<keyword evidence="10" id="KW-0677">Repeat</keyword>
<protein>
    <recommendedName>
        <fullName evidence="6 16">E3 ubiquitin-protein ligase listerin</fullName>
        <ecNumber evidence="5 16">2.3.2.27</ecNumber>
    </recommendedName>
    <alternativeName>
        <fullName evidence="16">RING-type E3 ubiquitin transferase listerin</fullName>
    </alternativeName>
</protein>
<dbReference type="GO" id="GO:0072344">
    <property type="term" value="P:rescue of stalled ribosome"/>
    <property type="evidence" value="ECO:0007669"/>
    <property type="project" value="UniProtKB-UniRule"/>
</dbReference>
<dbReference type="GO" id="GO:1990112">
    <property type="term" value="C:RQC complex"/>
    <property type="evidence" value="ECO:0007669"/>
    <property type="project" value="UniProtKB-UniRule"/>
</dbReference>
<evidence type="ECO:0000256" key="17">
    <source>
        <dbReference type="SAM" id="MobiDB-lite"/>
    </source>
</evidence>
<dbReference type="PANTHER" id="PTHR12389">
    <property type="entry name" value="ZINC FINGER PROTEIN 294"/>
    <property type="match status" value="1"/>
</dbReference>
<evidence type="ECO:0000313" key="20">
    <source>
        <dbReference type="EMBL" id="CDH59241.1"/>
    </source>
</evidence>
<evidence type="ECO:0000256" key="1">
    <source>
        <dbReference type="ARBA" id="ARBA00000900"/>
    </source>
</evidence>
<keyword evidence="20" id="KW-0436">Ligase</keyword>
<dbReference type="InterPro" id="IPR039795">
    <property type="entry name" value="LTN1/Rkr1"/>
</dbReference>
<evidence type="ECO:0000256" key="3">
    <source>
        <dbReference type="ARBA" id="ARBA00004906"/>
    </source>
</evidence>
<evidence type="ECO:0000256" key="2">
    <source>
        <dbReference type="ARBA" id="ARBA00004514"/>
    </source>
</evidence>
<accession>A0A068SDA9</accession>
<evidence type="ECO:0000256" key="16">
    <source>
        <dbReference type="RuleBase" id="RU367090"/>
    </source>
</evidence>
<dbReference type="VEuPathDB" id="FungiDB:LCOR_10067.1"/>
<dbReference type="InterPro" id="IPR016024">
    <property type="entry name" value="ARM-type_fold"/>
</dbReference>
<keyword evidence="21" id="KW-1185">Reference proteome</keyword>
<evidence type="ECO:0000256" key="14">
    <source>
        <dbReference type="ARBA" id="ARBA00055150"/>
    </source>
</evidence>
<feature type="compositionally biased region" description="Polar residues" evidence="17">
    <location>
        <begin position="39"/>
        <end position="52"/>
    </location>
</feature>
<keyword evidence="11 15" id="KW-0863">Zinc-finger</keyword>
<dbReference type="SMART" id="SM00744">
    <property type="entry name" value="RINGv"/>
    <property type="match status" value="1"/>
</dbReference>
<dbReference type="GO" id="GO:0016874">
    <property type="term" value="F:ligase activity"/>
    <property type="evidence" value="ECO:0007669"/>
    <property type="project" value="UniProtKB-KW"/>
</dbReference>
<comment type="function">
    <text evidence="16">E3 ubiquitin-protein ligase. Component of the ribosome quality control complex (RQC), a ribosome-associated complex that mediates ubiquitination and extraction of incompletely synthesized nascent chains for proteasomal degradation.</text>
</comment>
<dbReference type="FunFam" id="3.30.40.10:FF:000038">
    <property type="entry name" value="E3 ubiquitin-protein ligase listerin"/>
    <property type="match status" value="1"/>
</dbReference>
<dbReference type="InterPro" id="IPR011016">
    <property type="entry name" value="Znf_RING-CH"/>
</dbReference>
<evidence type="ECO:0000259" key="18">
    <source>
        <dbReference type="PROSITE" id="PS50089"/>
    </source>
</evidence>
<comment type="catalytic activity">
    <reaction evidence="1 16">
        <text>S-ubiquitinyl-[E2 ubiquitin-conjugating enzyme]-L-cysteine + [acceptor protein]-L-lysine = [E2 ubiquitin-conjugating enzyme]-L-cysteine + N(6)-ubiquitinyl-[acceptor protein]-L-lysine.</text>
        <dbReference type="EC" id="2.3.2.27"/>
    </reaction>
</comment>
<dbReference type="InterPro" id="IPR001841">
    <property type="entry name" value="Znf_RING"/>
</dbReference>
<dbReference type="PROSITE" id="PS51292">
    <property type="entry name" value="ZF_RING_CH"/>
    <property type="match status" value="1"/>
</dbReference>
<dbReference type="GO" id="GO:0061630">
    <property type="term" value="F:ubiquitin protein ligase activity"/>
    <property type="evidence" value="ECO:0007669"/>
    <property type="project" value="UniProtKB-UniRule"/>
</dbReference>
<organism evidence="20 21">
    <name type="scientific">Lichtheimia corymbifera JMRC:FSU:9682</name>
    <dbReference type="NCBI Taxonomy" id="1263082"/>
    <lineage>
        <taxon>Eukaryota</taxon>
        <taxon>Fungi</taxon>
        <taxon>Fungi incertae sedis</taxon>
        <taxon>Mucoromycota</taxon>
        <taxon>Mucoromycotina</taxon>
        <taxon>Mucoromycetes</taxon>
        <taxon>Mucorales</taxon>
        <taxon>Lichtheimiaceae</taxon>
        <taxon>Lichtheimia</taxon>
    </lineage>
</organism>